<protein>
    <recommendedName>
        <fullName evidence="6 11">Glycerol-3-phosphate dehydrogenase [NAD(+)]</fullName>
        <ecNumber evidence="2 11">1.1.1.8</ecNumber>
    </recommendedName>
</protein>
<dbReference type="InterPro" id="IPR006168">
    <property type="entry name" value="G3P_DH_NAD-dep"/>
</dbReference>
<dbReference type="GO" id="GO:0005829">
    <property type="term" value="C:cytosol"/>
    <property type="evidence" value="ECO:0007669"/>
    <property type="project" value="TreeGrafter"/>
</dbReference>
<dbReference type="SUPFAM" id="SSF51735">
    <property type="entry name" value="NAD(P)-binding Rossmann-fold domains"/>
    <property type="match status" value="1"/>
</dbReference>
<feature type="binding site" evidence="9">
    <location>
        <position position="109"/>
    </location>
    <ligand>
        <name>NAD(+)</name>
        <dbReference type="ChEBI" id="CHEBI:57540"/>
    </ligand>
</feature>
<keyword evidence="4 9" id="KW-0520">NAD</keyword>
<feature type="binding site" evidence="9">
    <location>
        <position position="349"/>
    </location>
    <ligand>
        <name>NAD(+)</name>
        <dbReference type="ChEBI" id="CHEBI:57540"/>
    </ligand>
</feature>
<comment type="catalytic activity">
    <reaction evidence="5 11">
        <text>sn-glycerol 3-phosphate + NAD(+) = dihydroxyacetone phosphate + NADH + H(+)</text>
        <dbReference type="Rhea" id="RHEA:11092"/>
        <dbReference type="ChEBI" id="CHEBI:15378"/>
        <dbReference type="ChEBI" id="CHEBI:57540"/>
        <dbReference type="ChEBI" id="CHEBI:57597"/>
        <dbReference type="ChEBI" id="CHEBI:57642"/>
        <dbReference type="ChEBI" id="CHEBI:57945"/>
        <dbReference type="EC" id="1.1.1.8"/>
    </reaction>
</comment>
<dbReference type="InterPro" id="IPR036291">
    <property type="entry name" value="NAD(P)-bd_dom_sf"/>
</dbReference>
<dbReference type="Gene3D" id="1.10.1040.10">
    <property type="entry name" value="N-(1-d-carboxylethyl)-l-norvaline Dehydrogenase, domain 2"/>
    <property type="match status" value="1"/>
</dbReference>
<organism evidence="15 16">
    <name type="scientific">Sphaerulina musiva (strain SO2202)</name>
    <name type="common">Poplar stem canker fungus</name>
    <name type="synonym">Septoria musiva</name>
    <dbReference type="NCBI Taxonomy" id="692275"/>
    <lineage>
        <taxon>Eukaryota</taxon>
        <taxon>Fungi</taxon>
        <taxon>Dikarya</taxon>
        <taxon>Ascomycota</taxon>
        <taxon>Pezizomycotina</taxon>
        <taxon>Dothideomycetes</taxon>
        <taxon>Dothideomycetidae</taxon>
        <taxon>Mycosphaerellales</taxon>
        <taxon>Mycosphaerellaceae</taxon>
        <taxon>Sphaerulina</taxon>
    </lineage>
</organism>
<feature type="binding site" evidence="9">
    <location>
        <position position="320"/>
    </location>
    <ligand>
        <name>NAD(+)</name>
        <dbReference type="ChEBI" id="CHEBI:57540"/>
    </ligand>
</feature>
<evidence type="ECO:0000256" key="7">
    <source>
        <dbReference type="PIRSR" id="PIRSR000114-1"/>
    </source>
</evidence>
<reference evidence="15 16" key="1">
    <citation type="journal article" date="2012" name="PLoS Pathog.">
        <title>Diverse lifestyles and strategies of plant pathogenesis encoded in the genomes of eighteen Dothideomycetes fungi.</title>
        <authorList>
            <person name="Ohm R.A."/>
            <person name="Feau N."/>
            <person name="Henrissat B."/>
            <person name="Schoch C.L."/>
            <person name="Horwitz B.A."/>
            <person name="Barry K.W."/>
            <person name="Condon B.J."/>
            <person name="Copeland A.C."/>
            <person name="Dhillon B."/>
            <person name="Glaser F."/>
            <person name="Hesse C.N."/>
            <person name="Kosti I."/>
            <person name="LaButti K."/>
            <person name="Lindquist E.A."/>
            <person name="Lucas S."/>
            <person name="Salamov A.A."/>
            <person name="Bradshaw R.E."/>
            <person name="Ciuffetti L."/>
            <person name="Hamelin R.C."/>
            <person name="Kema G.H.J."/>
            <person name="Lawrence C."/>
            <person name="Scott J.A."/>
            <person name="Spatafora J.W."/>
            <person name="Turgeon B.G."/>
            <person name="de Wit P.J.G.M."/>
            <person name="Zhong S."/>
            <person name="Goodwin S.B."/>
            <person name="Grigoriev I.V."/>
        </authorList>
    </citation>
    <scope>NUCLEOTIDE SEQUENCE [LARGE SCALE GENOMIC DNA]</scope>
    <source>
        <strain evidence="15 16">SO2202</strain>
    </source>
</reference>
<feature type="binding site" evidence="9">
    <location>
        <begin position="17"/>
        <end position="22"/>
    </location>
    <ligand>
        <name>NAD(+)</name>
        <dbReference type="ChEBI" id="CHEBI:57540"/>
    </ligand>
</feature>
<evidence type="ECO:0000256" key="4">
    <source>
        <dbReference type="ARBA" id="ARBA00023027"/>
    </source>
</evidence>
<dbReference type="PANTHER" id="PTHR11728">
    <property type="entry name" value="GLYCEROL-3-PHOSPHATE DEHYDROGENASE"/>
    <property type="match status" value="1"/>
</dbReference>
<dbReference type="Proteomes" id="UP000016931">
    <property type="component" value="Unassembled WGS sequence"/>
</dbReference>
<dbReference type="AlphaFoldDB" id="M3BUB0"/>
<dbReference type="OrthoDB" id="10263760at2759"/>
<evidence type="ECO:0000256" key="1">
    <source>
        <dbReference type="ARBA" id="ARBA00011009"/>
    </source>
</evidence>
<dbReference type="InterPro" id="IPR006109">
    <property type="entry name" value="G3P_DH_NAD-dep_C"/>
</dbReference>
<evidence type="ECO:0000256" key="2">
    <source>
        <dbReference type="ARBA" id="ARBA00013218"/>
    </source>
</evidence>
<evidence type="ECO:0000256" key="12">
    <source>
        <dbReference type="SAM" id="MobiDB-lite"/>
    </source>
</evidence>
<feature type="binding site" evidence="8">
    <location>
        <begin position="320"/>
        <end position="321"/>
    </location>
    <ligand>
        <name>substrate</name>
    </ligand>
</feature>
<dbReference type="GO" id="GO:0051287">
    <property type="term" value="F:NAD binding"/>
    <property type="evidence" value="ECO:0007669"/>
    <property type="project" value="UniProtKB-UniRule"/>
</dbReference>
<evidence type="ECO:0000313" key="16">
    <source>
        <dbReference type="Proteomes" id="UP000016931"/>
    </source>
</evidence>
<dbReference type="GeneID" id="27906303"/>
<dbReference type="OMA" id="NRMFGNM"/>
<dbReference type="GO" id="GO:0141152">
    <property type="term" value="F:glycerol-3-phosphate dehydrogenase (NAD+) activity"/>
    <property type="evidence" value="ECO:0007669"/>
    <property type="project" value="UniProtKB-UniRule"/>
</dbReference>
<dbReference type="HOGENOM" id="CLU_033449_2_3_1"/>
<feature type="active site" description="Proton acceptor" evidence="7">
    <location>
        <position position="254"/>
    </location>
</feature>
<feature type="domain" description="Glycerol-3-phosphate dehydrogenase NAD-dependent N-terminal" evidence="13">
    <location>
        <begin position="12"/>
        <end position="183"/>
    </location>
</feature>
<feature type="binding site" evidence="8">
    <location>
        <position position="132"/>
    </location>
    <ligand>
        <name>substrate</name>
    </ligand>
</feature>
<dbReference type="FunFam" id="1.10.1040.10:FF:000004">
    <property type="entry name" value="Glycerol-3-phosphate dehydrogenase [NAD(+)]"/>
    <property type="match status" value="1"/>
</dbReference>
<dbReference type="PIRSF" id="PIRSF000114">
    <property type="entry name" value="Glycerol-3-P_dh"/>
    <property type="match status" value="1"/>
</dbReference>
<dbReference type="EMBL" id="KB456268">
    <property type="protein sequence ID" value="EMF10265.1"/>
    <property type="molecule type" value="Genomic_DNA"/>
</dbReference>
<keyword evidence="3 10" id="KW-0560">Oxidoreductase</keyword>
<dbReference type="InterPro" id="IPR011128">
    <property type="entry name" value="G3P_DH_NAD-dep_N"/>
</dbReference>
<evidence type="ECO:0000259" key="13">
    <source>
        <dbReference type="Pfam" id="PF01210"/>
    </source>
</evidence>
<dbReference type="SUPFAM" id="SSF48179">
    <property type="entry name" value="6-phosphogluconate dehydrogenase C-terminal domain-like"/>
    <property type="match status" value="1"/>
</dbReference>
<dbReference type="Pfam" id="PF01210">
    <property type="entry name" value="NAD_Gly3P_dh_N"/>
    <property type="match status" value="1"/>
</dbReference>
<evidence type="ECO:0000256" key="5">
    <source>
        <dbReference type="ARBA" id="ARBA00048683"/>
    </source>
</evidence>
<feature type="binding site" evidence="9">
    <location>
        <position position="347"/>
    </location>
    <ligand>
        <name>NAD(+)</name>
        <dbReference type="ChEBI" id="CHEBI:57540"/>
    </ligand>
</feature>
<dbReference type="Pfam" id="PF07479">
    <property type="entry name" value="NAD_Gly3P_dh_C"/>
    <property type="match status" value="1"/>
</dbReference>
<name>M3BUB0_SPHMS</name>
<dbReference type="InterPro" id="IPR013328">
    <property type="entry name" value="6PGD_dom2"/>
</dbReference>
<dbReference type="GO" id="GO:0005634">
    <property type="term" value="C:nucleus"/>
    <property type="evidence" value="ECO:0007669"/>
    <property type="project" value="TreeGrafter"/>
</dbReference>
<sequence>MATLGSASKKHKVAIIGSGNWGTTIAKVVAENTNANPDLFEQEVQMWVFEEQVTVDDKQQKLTEVINSKHENVKYLPNIPIPSNIVANPDLVAAAKDATILIFNLPHQFIARTCATLEGHIVPFARGISCIKGVEVTENQCHLFSESIGQKLGIYCGALSGANIATEVAQEKWSETTVAYDPPDMDSKHPTPVGSRRGSEADVSGLSKDTKLQALPAEYPPLNHANMKKLFHRPYFHVRMVHDVAGVSLGGALKNIVALAAGWVDGLGWGDNAKAAVMRVGIMEEVKFGRTFFSNSVRTETFTEESCGVADLITSCSGGRNFRCAKMSVKEGKSIGEIEERELNGQKLQGTSTAYEVNAFLKKEGQEQEFPLFTAVYNVLAGNKKPEDIPDLIEDKISDA</sequence>
<feature type="binding site" evidence="9">
    <location>
        <position position="165"/>
    </location>
    <ligand>
        <name>NAD(+)</name>
        <dbReference type="ChEBI" id="CHEBI:57540"/>
    </ligand>
</feature>
<evidence type="ECO:0000313" key="15">
    <source>
        <dbReference type="EMBL" id="EMF10265.1"/>
    </source>
</evidence>
<proteinExistence type="inferred from homology"/>
<feature type="binding site" evidence="9">
    <location>
        <position position="49"/>
    </location>
    <ligand>
        <name>NAD(+)</name>
        <dbReference type="ChEBI" id="CHEBI:57540"/>
    </ligand>
</feature>
<dbReference type="STRING" id="692275.M3BUB0"/>
<evidence type="ECO:0000259" key="14">
    <source>
        <dbReference type="Pfam" id="PF07479"/>
    </source>
</evidence>
<accession>M3BUB0</accession>
<dbReference type="PANTHER" id="PTHR11728:SF8">
    <property type="entry name" value="GLYCEROL-3-PHOSPHATE DEHYDROGENASE [NAD(+)]-RELATED"/>
    <property type="match status" value="1"/>
</dbReference>
<evidence type="ECO:0000256" key="9">
    <source>
        <dbReference type="PIRSR" id="PIRSR000114-3"/>
    </source>
</evidence>
<evidence type="ECO:0000256" key="11">
    <source>
        <dbReference type="RuleBase" id="RU361243"/>
    </source>
</evidence>
<evidence type="ECO:0000256" key="10">
    <source>
        <dbReference type="RuleBase" id="RU000437"/>
    </source>
</evidence>
<evidence type="ECO:0000256" key="8">
    <source>
        <dbReference type="PIRSR" id="PIRSR000114-2"/>
    </source>
</evidence>
<dbReference type="GO" id="GO:0005975">
    <property type="term" value="P:carbohydrate metabolic process"/>
    <property type="evidence" value="ECO:0007669"/>
    <property type="project" value="InterPro"/>
</dbReference>
<keyword evidence="16" id="KW-1185">Reference proteome</keyword>
<dbReference type="InterPro" id="IPR008927">
    <property type="entry name" value="6-PGluconate_DH-like_C_sf"/>
</dbReference>
<feature type="domain" description="Glycerol-3-phosphate dehydrogenase NAD-dependent C-terminal" evidence="14">
    <location>
        <begin position="243"/>
        <end position="389"/>
    </location>
</feature>
<comment type="similarity">
    <text evidence="1 10">Belongs to the NAD-dependent glycerol-3-phosphate dehydrogenase family.</text>
</comment>
<evidence type="ECO:0000256" key="3">
    <source>
        <dbReference type="ARBA" id="ARBA00023002"/>
    </source>
</evidence>
<gene>
    <name evidence="15" type="ORF">SEPMUDRAFT_50524</name>
</gene>
<dbReference type="Gene3D" id="3.40.50.720">
    <property type="entry name" value="NAD(P)-binding Rossmann-like Domain"/>
    <property type="match status" value="1"/>
</dbReference>
<dbReference type="eggNOG" id="KOG2711">
    <property type="taxonomic scope" value="Eukaryota"/>
</dbReference>
<dbReference type="RefSeq" id="XP_016758386.1">
    <property type="nucleotide sequence ID" value="XM_016909166.1"/>
</dbReference>
<dbReference type="EC" id="1.1.1.8" evidence="2 11"/>
<dbReference type="PRINTS" id="PR00077">
    <property type="entry name" value="GPDHDRGNASE"/>
</dbReference>
<dbReference type="GO" id="GO:0046168">
    <property type="term" value="P:glycerol-3-phosphate catabolic process"/>
    <property type="evidence" value="ECO:0007669"/>
    <property type="project" value="UniProtKB-UniRule"/>
</dbReference>
<evidence type="ECO:0000256" key="6">
    <source>
        <dbReference type="ARBA" id="ARBA00072861"/>
    </source>
</evidence>
<feature type="region of interest" description="Disordered" evidence="12">
    <location>
        <begin position="179"/>
        <end position="206"/>
    </location>
</feature>